<evidence type="ECO:0000256" key="1">
    <source>
        <dbReference type="PROSITE-ProRule" id="PRU00024"/>
    </source>
</evidence>
<proteinExistence type="predicted"/>
<gene>
    <name evidence="3" type="ORF">MAR_011867</name>
</gene>
<reference evidence="3" key="1">
    <citation type="submission" date="2022-11" db="EMBL/GenBank/DDBJ databases">
        <title>Centuries of genome instability and evolution in soft-shell clam transmissible cancer (bioRxiv).</title>
        <authorList>
            <person name="Hart S.F.M."/>
            <person name="Yonemitsu M.A."/>
            <person name="Giersch R.M."/>
            <person name="Beal B.F."/>
            <person name="Arriagada G."/>
            <person name="Davis B.W."/>
            <person name="Ostrander E.A."/>
            <person name="Goff S.P."/>
            <person name="Metzger M.J."/>
        </authorList>
    </citation>
    <scope>NUCLEOTIDE SEQUENCE</scope>
    <source>
        <strain evidence="3">MELC-2E11</strain>
        <tissue evidence="3">Siphon/mantle</tissue>
    </source>
</reference>
<keyword evidence="1" id="KW-0862">Zinc</keyword>
<dbReference type="PROSITE" id="PS50119">
    <property type="entry name" value="ZF_BBOX"/>
    <property type="match status" value="2"/>
</dbReference>
<organism evidence="3 4">
    <name type="scientific">Mya arenaria</name>
    <name type="common">Soft-shell clam</name>
    <dbReference type="NCBI Taxonomy" id="6604"/>
    <lineage>
        <taxon>Eukaryota</taxon>
        <taxon>Metazoa</taxon>
        <taxon>Spiralia</taxon>
        <taxon>Lophotrochozoa</taxon>
        <taxon>Mollusca</taxon>
        <taxon>Bivalvia</taxon>
        <taxon>Autobranchia</taxon>
        <taxon>Heteroconchia</taxon>
        <taxon>Euheterodonta</taxon>
        <taxon>Imparidentia</taxon>
        <taxon>Neoheterodontei</taxon>
        <taxon>Myida</taxon>
        <taxon>Myoidea</taxon>
        <taxon>Myidae</taxon>
        <taxon>Mya</taxon>
    </lineage>
</organism>
<accession>A0ABY7FVA0</accession>
<evidence type="ECO:0000259" key="2">
    <source>
        <dbReference type="PROSITE" id="PS50119"/>
    </source>
</evidence>
<dbReference type="Pfam" id="PF00643">
    <property type="entry name" value="zf-B_box"/>
    <property type="match status" value="1"/>
</dbReference>
<dbReference type="PANTHER" id="PTHR25462">
    <property type="entry name" value="BONUS, ISOFORM C-RELATED"/>
    <property type="match status" value="1"/>
</dbReference>
<dbReference type="SUPFAM" id="SSF57845">
    <property type="entry name" value="B-box zinc-binding domain"/>
    <property type="match status" value="1"/>
</dbReference>
<dbReference type="PANTHER" id="PTHR25462:SF296">
    <property type="entry name" value="MEIOTIC P26, ISOFORM F"/>
    <property type="match status" value="1"/>
</dbReference>
<dbReference type="InterPro" id="IPR047153">
    <property type="entry name" value="TRIM45/56/19-like"/>
</dbReference>
<sequence>MASTFNSSLYKASDLIHDFTCSPCEEDGLNSEAQYFCVDCSRYYCSRCESKHGGLFKRHKVLDRKDVKKWVAVPETVVDELERCERHPGKAVELFCGDHQQLCCNICVSVDHSGK</sequence>
<name>A0ABY7FVA0_MYAAR</name>
<keyword evidence="1" id="KW-0863">Zinc-finger</keyword>
<evidence type="ECO:0000313" key="3">
    <source>
        <dbReference type="EMBL" id="WAR26163.1"/>
    </source>
</evidence>
<dbReference type="Gene3D" id="3.30.160.60">
    <property type="entry name" value="Classic Zinc Finger"/>
    <property type="match status" value="1"/>
</dbReference>
<dbReference type="InterPro" id="IPR000315">
    <property type="entry name" value="Znf_B-box"/>
</dbReference>
<dbReference type="Proteomes" id="UP001164746">
    <property type="component" value="Chromosome 14"/>
</dbReference>
<keyword evidence="1" id="KW-0479">Metal-binding</keyword>
<dbReference type="CDD" id="cd19756">
    <property type="entry name" value="Bbox2"/>
    <property type="match status" value="1"/>
</dbReference>
<feature type="domain" description="B box-type" evidence="2">
    <location>
        <begin position="79"/>
        <end position="115"/>
    </location>
</feature>
<dbReference type="EMBL" id="CP111025">
    <property type="protein sequence ID" value="WAR26163.1"/>
    <property type="molecule type" value="Genomic_DNA"/>
</dbReference>
<protein>
    <recommendedName>
        <fullName evidence="2">B box-type domain-containing protein</fullName>
    </recommendedName>
</protein>
<evidence type="ECO:0000313" key="4">
    <source>
        <dbReference type="Proteomes" id="UP001164746"/>
    </source>
</evidence>
<feature type="domain" description="B box-type" evidence="2">
    <location>
        <begin position="24"/>
        <end position="64"/>
    </location>
</feature>
<keyword evidence="4" id="KW-1185">Reference proteome</keyword>